<dbReference type="SUPFAM" id="SSF50630">
    <property type="entry name" value="Acid proteases"/>
    <property type="match status" value="1"/>
</dbReference>
<dbReference type="PANTHER" id="PTHR33223">
    <property type="entry name" value="CCHC-TYPE DOMAIN-CONTAINING PROTEIN"/>
    <property type="match status" value="1"/>
</dbReference>
<feature type="compositionally biased region" description="Polar residues" evidence="1">
    <location>
        <begin position="1"/>
        <end position="12"/>
    </location>
</feature>
<dbReference type="PANTHER" id="PTHR33223:SF8">
    <property type="entry name" value="OS04G0172440 PROTEIN"/>
    <property type="match status" value="1"/>
</dbReference>
<feature type="region of interest" description="Disordered" evidence="1">
    <location>
        <begin position="520"/>
        <end position="549"/>
    </location>
</feature>
<dbReference type="Gene3D" id="2.40.70.10">
    <property type="entry name" value="Acid Proteases"/>
    <property type="match status" value="1"/>
</dbReference>
<evidence type="ECO:0000313" key="4">
    <source>
        <dbReference type="Proteomes" id="UP000824469"/>
    </source>
</evidence>
<organism evidence="3 4">
    <name type="scientific">Taxus chinensis</name>
    <name type="common">Chinese yew</name>
    <name type="synonym">Taxus wallichiana var. chinensis</name>
    <dbReference type="NCBI Taxonomy" id="29808"/>
    <lineage>
        <taxon>Eukaryota</taxon>
        <taxon>Viridiplantae</taxon>
        <taxon>Streptophyta</taxon>
        <taxon>Embryophyta</taxon>
        <taxon>Tracheophyta</taxon>
        <taxon>Spermatophyta</taxon>
        <taxon>Pinopsida</taxon>
        <taxon>Pinidae</taxon>
        <taxon>Conifers II</taxon>
        <taxon>Cupressales</taxon>
        <taxon>Taxaceae</taxon>
        <taxon>Taxus</taxon>
    </lineage>
</organism>
<feature type="region of interest" description="Disordered" evidence="1">
    <location>
        <begin position="974"/>
        <end position="1015"/>
    </location>
</feature>
<feature type="compositionally biased region" description="Polar residues" evidence="1">
    <location>
        <begin position="655"/>
        <end position="682"/>
    </location>
</feature>
<dbReference type="Pfam" id="PF03732">
    <property type="entry name" value="Retrotrans_gag"/>
    <property type="match status" value="1"/>
</dbReference>
<comment type="caution">
    <text evidence="3">The sequence shown here is derived from an EMBL/GenBank/DDBJ whole genome shotgun (WGS) entry which is preliminary data.</text>
</comment>
<feature type="region of interest" description="Disordered" evidence="1">
    <location>
        <begin position="465"/>
        <end position="486"/>
    </location>
</feature>
<feature type="region of interest" description="Disordered" evidence="1">
    <location>
        <begin position="1"/>
        <end position="22"/>
    </location>
</feature>
<sequence length="1015" mass="114154">MTFTGESGSSPQMLLRPQISRQSDPYLVLDDEQSIRYPRSEQHSRGMYPPIGGLQIQPEISFQENTSIPLHIGNTLGETWQDSDQFMTGYHVPIQHQGIQQTPLRKNTVTSPNEVISTLVEKVRGLELAQASQNSPFIQTGSSNPPYHSGQVDLLTGVGTLGMPPHYPQQTPTRPIISNTIPPGLVSNNPFLDNTPSYLNMYSKSPQGDIFSSPGMFSQTQGPPYAPANAYAAPYQQPIPPSLPQQPPSMVESYAIGTYSEYLKEPLDFTIRSVMLPRTLLDLPKFKGEGDLNAHIKAYATAIRELIPWDGVVAKIFPKTLEGIALNWYYRMPEASIHSFKQLMSEFIKAFDMNKLLRTGIREFLHIKQEHNESVAHFIQRWRTVLYSSASAPNMDQMELCDLFLHSLSKEVKEEVQKFPLRTYDEVLESALRIDQAAIDSGRKTYGTNGRLITSTQNTTTITNVNQGPKILNKNRGVTTDGVTDQPKRVNVVNTPSQTNNQRNNNFTPTINTVDFNHPQQQQQWKNPIQGPSQNSFGYQNQSQNQKQQFQNFSPNRQQFDQNFRPQYTPNQQNRNYNPNSYCGFHKIQGHDTRTCRDYNKFMQCLPEEQRQFFTDLFLADPVSSSPNTLAGAVSPQNAPLKIFNDPLPNHDSNRLNPTGTNKGAMTGNNDHEASTSLNPSVAPQLGAQPRPKIVSLVELDVELPIEAITRTREYFSQSSPSPLPETDKSQQIVEKPVGAYDLISDLTKTFSHISFLDLLKNSPPHRAALLEALGLGHLINITPPPETQVNHVDFDIHPPRQPDKDVEFIFEISKMPTDAEIARRGDPTLHLQVWVYNNYVKRAMVDDGAAVNIVPFSFLQKLGYGETNCSTTRNTLRGYDSLKATSIGTIILPVTLGPKTILTEFYIIDRETNYNMILGQPWIHRMKAIPSTLFQEVRFLHLGKVFVAKGDPKPFNLHLADLKKRPGVHSEFELPTNQLNKPIDPKPEEKLVPTTDLETTSIAKTIPTPKDKTK</sequence>
<proteinExistence type="predicted"/>
<dbReference type="AlphaFoldDB" id="A0AA38CGN1"/>
<keyword evidence="4" id="KW-1185">Reference proteome</keyword>
<feature type="region of interest" description="Disordered" evidence="1">
    <location>
        <begin position="647"/>
        <end position="686"/>
    </location>
</feature>
<dbReference type="InterPro" id="IPR005162">
    <property type="entry name" value="Retrotrans_gag_dom"/>
</dbReference>
<dbReference type="OMA" id="PFMASAN"/>
<accession>A0AA38CGN1</accession>
<feature type="compositionally biased region" description="Low complexity" evidence="1">
    <location>
        <begin position="540"/>
        <end position="549"/>
    </location>
</feature>
<dbReference type="InterPro" id="IPR021109">
    <property type="entry name" value="Peptidase_aspartic_dom_sf"/>
</dbReference>
<reference evidence="3 4" key="1">
    <citation type="journal article" date="2021" name="Nat. Plants">
        <title>The Taxus genome provides insights into paclitaxel biosynthesis.</title>
        <authorList>
            <person name="Xiong X."/>
            <person name="Gou J."/>
            <person name="Liao Q."/>
            <person name="Li Y."/>
            <person name="Zhou Q."/>
            <person name="Bi G."/>
            <person name="Li C."/>
            <person name="Du R."/>
            <person name="Wang X."/>
            <person name="Sun T."/>
            <person name="Guo L."/>
            <person name="Liang H."/>
            <person name="Lu P."/>
            <person name="Wu Y."/>
            <person name="Zhang Z."/>
            <person name="Ro D.K."/>
            <person name="Shang Y."/>
            <person name="Huang S."/>
            <person name="Yan J."/>
        </authorList>
    </citation>
    <scope>NUCLEOTIDE SEQUENCE [LARGE SCALE GENOMIC DNA]</scope>
    <source>
        <strain evidence="3">Ta-2019</strain>
    </source>
</reference>
<evidence type="ECO:0000256" key="1">
    <source>
        <dbReference type="SAM" id="MobiDB-lite"/>
    </source>
</evidence>
<feature type="domain" description="Retrotransposon gag" evidence="2">
    <location>
        <begin position="315"/>
        <end position="406"/>
    </location>
</feature>
<evidence type="ECO:0000313" key="3">
    <source>
        <dbReference type="EMBL" id="KAH9296707.1"/>
    </source>
</evidence>
<name>A0AA38CGN1_TAXCH</name>
<dbReference type="Proteomes" id="UP000824469">
    <property type="component" value="Unassembled WGS sequence"/>
</dbReference>
<evidence type="ECO:0000259" key="2">
    <source>
        <dbReference type="Pfam" id="PF03732"/>
    </source>
</evidence>
<gene>
    <name evidence="3" type="ORF">KI387_044287</name>
</gene>
<dbReference type="EMBL" id="JAHRHJ020000011">
    <property type="protein sequence ID" value="KAH9296707.1"/>
    <property type="molecule type" value="Genomic_DNA"/>
</dbReference>
<protein>
    <recommendedName>
        <fullName evidence="2">Retrotransposon gag domain-containing protein</fullName>
    </recommendedName>
</protein>
<feature type="compositionally biased region" description="Polar residues" evidence="1">
    <location>
        <begin position="520"/>
        <end position="539"/>
    </location>
</feature>
<dbReference type="CDD" id="cd00303">
    <property type="entry name" value="retropepsin_like"/>
    <property type="match status" value="1"/>
</dbReference>